<dbReference type="EMBL" id="QGTW01000032">
    <property type="protein sequence ID" value="PWW17077.1"/>
    <property type="molecule type" value="Genomic_DNA"/>
</dbReference>
<dbReference type="Pfam" id="PF11518">
    <property type="entry name" value="DUF3221"/>
    <property type="match status" value="1"/>
</dbReference>
<reference evidence="1 2" key="1">
    <citation type="submission" date="2018-05" db="EMBL/GenBank/DDBJ databases">
        <title>Freshwater and sediment microbial communities from various areas in North America, analyzing microbe dynamics in response to fracking.</title>
        <authorList>
            <person name="Lamendella R."/>
        </authorList>
    </citation>
    <scope>NUCLEOTIDE SEQUENCE [LARGE SCALE GENOMIC DNA]</scope>
    <source>
        <strain evidence="1 2">15_TX</strain>
    </source>
</reference>
<name>A0A2V2ZCH6_9BACI</name>
<comment type="caution">
    <text evidence="1">The sequence shown here is derived from an EMBL/GenBank/DDBJ whole genome shotgun (WGS) entry which is preliminary data.</text>
</comment>
<dbReference type="InterPro" id="IPR021598">
    <property type="entry name" value="DUF3221"/>
</dbReference>
<evidence type="ECO:0000313" key="1">
    <source>
        <dbReference type="EMBL" id="PWW17077.1"/>
    </source>
</evidence>
<proteinExistence type="predicted"/>
<evidence type="ECO:0000313" key="2">
    <source>
        <dbReference type="Proteomes" id="UP000247150"/>
    </source>
</evidence>
<protein>
    <submittedName>
        <fullName evidence="1">Uncharacterized protein DUF3221</fullName>
    </submittedName>
</protein>
<dbReference type="InterPro" id="IPR012340">
    <property type="entry name" value="NA-bd_OB-fold"/>
</dbReference>
<dbReference type="Gene3D" id="2.40.50.140">
    <property type="entry name" value="Nucleic acid-binding proteins"/>
    <property type="match status" value="1"/>
</dbReference>
<sequence length="137" mass="15047">MKISRLILWGDKMKQISNICTSIALLSFIGFITGCIDKGTPTVTGTSTSTDSKTEGYILKVEENRILVAEDITSEEYKVIKEKSISDLNREGISLIYLSSDEINSLNIGNKVEVLIDGGINESYPAQAKAKKIEVKD</sequence>
<dbReference type="PROSITE" id="PS51257">
    <property type="entry name" value="PROKAR_LIPOPROTEIN"/>
    <property type="match status" value="1"/>
</dbReference>
<gene>
    <name evidence="1" type="ORF">DFO73_1327</name>
</gene>
<dbReference type="Proteomes" id="UP000247150">
    <property type="component" value="Unassembled WGS sequence"/>
</dbReference>
<dbReference type="AlphaFoldDB" id="A0A2V2ZCH6"/>
<organism evidence="1 2">
    <name type="scientific">Cytobacillus oceanisediminis</name>
    <dbReference type="NCBI Taxonomy" id="665099"/>
    <lineage>
        <taxon>Bacteria</taxon>
        <taxon>Bacillati</taxon>
        <taxon>Bacillota</taxon>
        <taxon>Bacilli</taxon>
        <taxon>Bacillales</taxon>
        <taxon>Bacillaceae</taxon>
        <taxon>Cytobacillus</taxon>
    </lineage>
</organism>
<accession>A0A2V2ZCH6</accession>